<dbReference type="PANTHER" id="PTHR34610:SF4">
    <property type="entry name" value="SLL8027 PROTEIN"/>
    <property type="match status" value="1"/>
</dbReference>
<name>A0A160T795_9CHLR</name>
<dbReference type="RefSeq" id="WP_095044024.1">
    <property type="nucleotide sequence ID" value="NZ_LN890655.1"/>
</dbReference>
<dbReference type="Pfam" id="PF13470">
    <property type="entry name" value="PIN_3"/>
    <property type="match status" value="1"/>
</dbReference>
<dbReference type="KEGG" id="pbf:CFX0092_A2852"/>
<dbReference type="SUPFAM" id="SSF88723">
    <property type="entry name" value="PIN domain-like"/>
    <property type="match status" value="1"/>
</dbReference>
<dbReference type="Proteomes" id="UP000215027">
    <property type="component" value="Chromosome I"/>
</dbReference>
<dbReference type="EMBL" id="LN890655">
    <property type="protein sequence ID" value="CUS04730.2"/>
    <property type="molecule type" value="Genomic_DNA"/>
</dbReference>
<feature type="domain" description="PIN" evidence="1">
    <location>
        <begin position="1"/>
        <end position="120"/>
    </location>
</feature>
<dbReference type="InterPro" id="IPR029060">
    <property type="entry name" value="PIN-like_dom_sf"/>
</dbReference>
<dbReference type="SMART" id="SM00670">
    <property type="entry name" value="PINc"/>
    <property type="match status" value="1"/>
</dbReference>
<evidence type="ECO:0000259" key="1">
    <source>
        <dbReference type="SMART" id="SM00670"/>
    </source>
</evidence>
<accession>A0A160T795</accession>
<sequence length="147" mass="16307">MRALLDNNIYVSYLLTPHQPGSIHAIFEAFQQGKFTLLLPEAVMDELTEVISNRPHLAGRIKPEQWNLFRKLLQSSAEIVPVIEQTIPAIGRDAKDDYLLAYAVIGDADYLVTGDKDLLVLKRIADVAIITSIQFAALLASQPPPNN</sequence>
<dbReference type="AlphaFoldDB" id="A0A160T795"/>
<keyword evidence="3" id="KW-1185">Reference proteome</keyword>
<protein>
    <recommendedName>
        <fullName evidence="1">PIN domain-containing protein</fullName>
    </recommendedName>
</protein>
<evidence type="ECO:0000313" key="3">
    <source>
        <dbReference type="Proteomes" id="UP000215027"/>
    </source>
</evidence>
<dbReference type="PANTHER" id="PTHR34610">
    <property type="entry name" value="SSL7007 PROTEIN"/>
    <property type="match status" value="1"/>
</dbReference>
<reference evidence="2" key="1">
    <citation type="submission" date="2016-01" db="EMBL/GenBank/DDBJ databases">
        <authorList>
            <person name="Mcilroy J.S."/>
            <person name="Karst M S."/>
            <person name="Albertsen M."/>
        </authorList>
    </citation>
    <scope>NUCLEOTIDE SEQUENCE</scope>
    <source>
        <strain evidence="2">Cfx-K</strain>
    </source>
</reference>
<proteinExistence type="predicted"/>
<organism evidence="2 3">
    <name type="scientific">Candidatus Promineifilum breve</name>
    <dbReference type="NCBI Taxonomy" id="1806508"/>
    <lineage>
        <taxon>Bacteria</taxon>
        <taxon>Bacillati</taxon>
        <taxon>Chloroflexota</taxon>
        <taxon>Ardenticatenia</taxon>
        <taxon>Candidatus Promineifilales</taxon>
        <taxon>Candidatus Promineifilaceae</taxon>
        <taxon>Candidatus Promineifilum</taxon>
    </lineage>
</organism>
<dbReference type="InterPro" id="IPR002850">
    <property type="entry name" value="PIN_toxin-like"/>
</dbReference>
<dbReference type="InterPro" id="IPR002716">
    <property type="entry name" value="PIN_dom"/>
</dbReference>
<dbReference type="NCBIfam" id="TIGR00305">
    <property type="entry name" value="putative toxin-antitoxin system toxin component, PIN family"/>
    <property type="match status" value="1"/>
</dbReference>
<gene>
    <name evidence="2" type="ORF">CFX0092_A2852</name>
</gene>
<evidence type="ECO:0000313" key="2">
    <source>
        <dbReference type="EMBL" id="CUS04730.2"/>
    </source>
</evidence>